<dbReference type="SMART" id="SM00471">
    <property type="entry name" value="HDc"/>
    <property type="match status" value="1"/>
</dbReference>
<evidence type="ECO:0000259" key="1">
    <source>
        <dbReference type="PROSITE" id="PS51833"/>
    </source>
</evidence>
<dbReference type="PANTHER" id="PTHR33525:SF3">
    <property type="entry name" value="RIBONUCLEASE Y"/>
    <property type="match status" value="1"/>
</dbReference>
<evidence type="ECO:0000313" key="2">
    <source>
        <dbReference type="EMBL" id="SFM35548.1"/>
    </source>
</evidence>
<dbReference type="Gene3D" id="1.10.3210.10">
    <property type="entry name" value="Hypothetical protein af1432"/>
    <property type="match status" value="1"/>
</dbReference>
<feature type="domain" description="HDOD" evidence="1">
    <location>
        <begin position="46"/>
        <end position="233"/>
    </location>
</feature>
<keyword evidence="3" id="KW-1185">Reference proteome</keyword>
<dbReference type="InterPro" id="IPR003607">
    <property type="entry name" value="HD/PDEase_dom"/>
</dbReference>
<name>A0A1I4Q618_ECTMO</name>
<protein>
    <submittedName>
        <fullName evidence="2">HD-like signal output (HDOD) domain, no enzymatic activity</fullName>
    </submittedName>
</protein>
<dbReference type="InterPro" id="IPR013976">
    <property type="entry name" value="HDOD"/>
</dbReference>
<dbReference type="SUPFAM" id="SSF109604">
    <property type="entry name" value="HD-domain/PDEase-like"/>
    <property type="match status" value="1"/>
</dbReference>
<reference evidence="2 3" key="1">
    <citation type="submission" date="2016-10" db="EMBL/GenBank/DDBJ databases">
        <authorList>
            <person name="de Groot N.N."/>
        </authorList>
    </citation>
    <scope>NUCLEOTIDE SEQUENCE [LARGE SCALE GENOMIC DNA]</scope>
    <source>
        <strain evidence="2 3">DSM 4180</strain>
    </source>
</reference>
<accession>A0A1I4Q618</accession>
<organism evidence="2 3">
    <name type="scientific">Ectothiorhodospira mobilis</name>
    <dbReference type="NCBI Taxonomy" id="195064"/>
    <lineage>
        <taxon>Bacteria</taxon>
        <taxon>Pseudomonadati</taxon>
        <taxon>Pseudomonadota</taxon>
        <taxon>Gammaproteobacteria</taxon>
        <taxon>Chromatiales</taxon>
        <taxon>Ectothiorhodospiraceae</taxon>
        <taxon>Ectothiorhodospira</taxon>
    </lineage>
</organism>
<gene>
    <name evidence="2" type="ORF">SAMN05421721_103184</name>
</gene>
<dbReference type="AlphaFoldDB" id="A0A1I4Q618"/>
<dbReference type="Proteomes" id="UP000199556">
    <property type="component" value="Unassembled WGS sequence"/>
</dbReference>
<proteinExistence type="predicted"/>
<dbReference type="PANTHER" id="PTHR33525">
    <property type="match status" value="1"/>
</dbReference>
<dbReference type="STRING" id="195064.SAMN05421721_103184"/>
<evidence type="ECO:0000313" key="3">
    <source>
        <dbReference type="Proteomes" id="UP000199556"/>
    </source>
</evidence>
<dbReference type="Pfam" id="PF08668">
    <property type="entry name" value="HDOD"/>
    <property type="match status" value="1"/>
</dbReference>
<sequence length="304" mass="34143">MRARYAILSPVHHAFTPVKRNLQPREIVDTFITDLRDDLRRNGIYIPTLPDISVQALFTINREESSIDEVTSLVAHDTAMATRLVRYANSPAYRGYARCSTIKSAVTRLGLEKTKHLILSLAMKDVFNTGHRGIRSRMETLWNHSVEVAFLSTLLARPHRHLDPEVALLAGLVHDVGVIPILIKAKDIDVIVENEKHLNLITGTLHMAVGRAVLQAWNFEDPLVAVAAEHENLDRDPGEDAPVDYVDIVQAANIESYQSTRHRLASVDRARVPALRRLGCTPEDPTLHWDEDQAALEQVSRVFV</sequence>
<dbReference type="PROSITE" id="PS51833">
    <property type="entry name" value="HDOD"/>
    <property type="match status" value="1"/>
</dbReference>
<dbReference type="InterPro" id="IPR052340">
    <property type="entry name" value="RNase_Y/CdgJ"/>
</dbReference>
<dbReference type="EMBL" id="FOUO01000003">
    <property type="protein sequence ID" value="SFM35548.1"/>
    <property type="molecule type" value="Genomic_DNA"/>
</dbReference>
<dbReference type="CDD" id="cd00077">
    <property type="entry name" value="HDc"/>
    <property type="match status" value="1"/>
</dbReference>